<accession>A0ABP9MMG2</accession>
<gene>
    <name evidence="1" type="ORF">GCM10025760_34350</name>
</gene>
<dbReference type="Proteomes" id="UP001501407">
    <property type="component" value="Unassembled WGS sequence"/>
</dbReference>
<name>A0ABP9MMG2_9MICO</name>
<dbReference type="EMBL" id="BAABKZ010000005">
    <property type="protein sequence ID" value="GAA5098861.1"/>
    <property type="molecule type" value="Genomic_DNA"/>
</dbReference>
<comment type="caution">
    <text evidence="1">The sequence shown here is derived from an EMBL/GenBank/DDBJ whole genome shotgun (WGS) entry which is preliminary data.</text>
</comment>
<evidence type="ECO:0000313" key="1">
    <source>
        <dbReference type="EMBL" id="GAA5098861.1"/>
    </source>
</evidence>
<reference evidence="2" key="1">
    <citation type="journal article" date="2019" name="Int. J. Syst. Evol. Microbiol.">
        <title>The Global Catalogue of Microorganisms (GCM) 10K type strain sequencing project: providing services to taxonomists for standard genome sequencing and annotation.</title>
        <authorList>
            <consortium name="The Broad Institute Genomics Platform"/>
            <consortium name="The Broad Institute Genome Sequencing Center for Infectious Disease"/>
            <person name="Wu L."/>
            <person name="Ma J."/>
        </authorList>
    </citation>
    <scope>NUCLEOTIDE SEQUENCE [LARGE SCALE GENOMIC DNA]</scope>
    <source>
        <strain evidence="2">JCM 18959</strain>
    </source>
</reference>
<protein>
    <submittedName>
        <fullName evidence="1">Uncharacterized protein</fullName>
    </submittedName>
</protein>
<keyword evidence="2" id="KW-1185">Reference proteome</keyword>
<proteinExistence type="predicted"/>
<organism evidence="1 2">
    <name type="scientific">Microbacterium yannicii</name>
    <dbReference type="NCBI Taxonomy" id="671622"/>
    <lineage>
        <taxon>Bacteria</taxon>
        <taxon>Bacillati</taxon>
        <taxon>Actinomycetota</taxon>
        <taxon>Actinomycetes</taxon>
        <taxon>Micrococcales</taxon>
        <taxon>Microbacteriaceae</taxon>
        <taxon>Microbacterium</taxon>
    </lineage>
</organism>
<dbReference type="RefSeq" id="WP_194415393.1">
    <property type="nucleotide sequence ID" value="NZ_BAABKZ010000005.1"/>
</dbReference>
<evidence type="ECO:0000313" key="2">
    <source>
        <dbReference type="Proteomes" id="UP001501407"/>
    </source>
</evidence>
<sequence>MTTADLAPIGFQATPEGMTPCAVCGIPTTGPTTDYPVFSRVVATAAGERADTMPKGASVALPTCSDCRDIEASAAAIVAAHPGLRRALGSVAAWQTTTALYGLSALGQPLPGQDIAPARLRDLVHRLAAPGAVVAYSRRFSPVWLADSATKLAARTPWSAVELDALAECRAAAVEWLADARPARPLAHPNGEHCAWCGTATAMGRRTSEAWIGKLCATCADVQSGGGTSDDALWQAVDPDRAIRRRMPRRPRIDGATPWRQRRGGNGAPWSHLGGVEALRRDVARLVGVTL</sequence>